<dbReference type="AlphaFoldDB" id="A0A543HZ40"/>
<feature type="chain" id="PRO_5022140211" description="CHAP domain-containing protein" evidence="1">
    <location>
        <begin position="28"/>
        <end position="221"/>
    </location>
</feature>
<organism evidence="2 3">
    <name type="scientific">Klugiella xanthotipulae</name>
    <dbReference type="NCBI Taxonomy" id="244735"/>
    <lineage>
        <taxon>Bacteria</taxon>
        <taxon>Bacillati</taxon>
        <taxon>Actinomycetota</taxon>
        <taxon>Actinomycetes</taxon>
        <taxon>Micrococcales</taxon>
        <taxon>Microbacteriaceae</taxon>
        <taxon>Klugiella</taxon>
    </lineage>
</organism>
<keyword evidence="1" id="KW-0732">Signal</keyword>
<evidence type="ECO:0000313" key="2">
    <source>
        <dbReference type="EMBL" id="TQM63589.1"/>
    </source>
</evidence>
<keyword evidence="3" id="KW-1185">Reference proteome</keyword>
<feature type="signal peptide" evidence="1">
    <location>
        <begin position="1"/>
        <end position="27"/>
    </location>
</feature>
<evidence type="ECO:0000256" key="1">
    <source>
        <dbReference type="SAM" id="SignalP"/>
    </source>
</evidence>
<evidence type="ECO:0000313" key="3">
    <source>
        <dbReference type="Proteomes" id="UP000318331"/>
    </source>
</evidence>
<accession>A0A543HZ40</accession>
<dbReference type="OrthoDB" id="9813368at2"/>
<dbReference type="EMBL" id="VFPN01000002">
    <property type="protein sequence ID" value="TQM63589.1"/>
    <property type="molecule type" value="Genomic_DNA"/>
</dbReference>
<comment type="caution">
    <text evidence="2">The sequence shown here is derived from an EMBL/GenBank/DDBJ whole genome shotgun (WGS) entry which is preliminary data.</text>
</comment>
<name>A0A543HZ40_9MICO</name>
<proteinExistence type="predicted"/>
<evidence type="ECO:0008006" key="4">
    <source>
        <dbReference type="Google" id="ProtNLM"/>
    </source>
</evidence>
<sequence length="221" mass="22575">MKASGKSAIVAVVTAVTFALTASPATAAVSSGSDFFSLDDAAAAASVTQALDVSSTTTNSDISVDLETFNVIVDGLSANGISSAGHNFDVQATIDQAISEIGSSRQTGWGMPGECIISAKRWILAGGGNWTGSGSPVANYVGAAKVPLDQLAPGDVIQYQYSSAPAVWATGVHTVLVVGVNDDGTLNIIESNNPAGSGRVQAQKNWKPQPPSDFEAVGWRF</sequence>
<protein>
    <recommendedName>
        <fullName evidence="4">CHAP domain-containing protein</fullName>
    </recommendedName>
</protein>
<gene>
    <name evidence="2" type="ORF">FB466_1858</name>
</gene>
<reference evidence="2 3" key="1">
    <citation type="submission" date="2019-06" db="EMBL/GenBank/DDBJ databases">
        <title>Sequencing the genomes of 1000 actinobacteria strains.</title>
        <authorList>
            <person name="Klenk H.-P."/>
        </authorList>
    </citation>
    <scope>NUCLEOTIDE SEQUENCE [LARGE SCALE GENOMIC DNA]</scope>
    <source>
        <strain evidence="2 3">DSM 18031</strain>
    </source>
</reference>
<dbReference type="Proteomes" id="UP000318331">
    <property type="component" value="Unassembled WGS sequence"/>
</dbReference>